<feature type="domain" description="Disease resistance R13L4/SHOC-2-like LRR" evidence="6">
    <location>
        <begin position="469"/>
        <end position="795"/>
    </location>
</feature>
<reference evidence="7" key="3">
    <citation type="submission" date="2015-04" db="UniProtKB">
        <authorList>
            <consortium name="EnsemblPlants"/>
        </authorList>
    </citation>
    <scope>IDENTIFICATION</scope>
</reference>
<dbReference type="InterPro" id="IPR044974">
    <property type="entry name" value="Disease_R_plants"/>
</dbReference>
<evidence type="ECO:0000256" key="3">
    <source>
        <dbReference type="SAM" id="MobiDB-lite"/>
    </source>
</evidence>
<dbReference type="GO" id="GO:0098542">
    <property type="term" value="P:defense response to other organism"/>
    <property type="evidence" value="ECO:0007669"/>
    <property type="project" value="TreeGrafter"/>
</dbReference>
<sequence>MEWKQQQQKEQQQSISHQRMHGGGSKEKERQHRKANRHAGWAGVRFFGWDRTPVQKHYRWNYVLKATFLWEITPRPTEGPTNFERQEKELKKKQGIIRLARRIVNSDGIDILHKKKIHGPRILAIVTPPVDLQNLPDNDDDDQDPHVYRRATEIARKAYDDYHSHQSNSLFDFTVWVDAEDHTHKLVRLKDILRQLQDQAKTVTSSSPDDAGKDDGDEEMRLQKKIQKHLTGKKFLIFLANHQDNTPWTQILAALPNDATDKSAIVVTPLVQQPFQYLGCTVSNARNMTSFCYDDMPYHYKSCFQYLSIFPSKYKMRRTSLIRRWAAQGLVVARDGLAATDEAEHCFDQLIDRGLLLPADDTEPPSGKVKLCKVDPHVLSFITRLSRDDSRAAADSIDLPSALALRLSIPSGIQFSNKKRRASEGLKKEMDHHPATIATDEQGQGVAVLQQQDSTDDTMAMVKLLGLFPTSESGWIKVLDLEDCLGLKKKHLKNICNKIFQLKYLSLRNTGIDKLPKEINRLQDLETFDIRGTNIKSFPAKSILLQKLAHLFSGVRIDSASSKSFPAVCIPRAIGSMTNMQILSHVKVSDSEDESALDDLVRLQQLSKLGVVIHANQANNLLKVIGMLTECLSSLSVRISDDIGKVANLNISSTMIFSAPRSLASLTISGKIGGLPTWLKQLEQLSEITLCDTSLNDTDIRILGVLINLRFIRLLRESYNQKQLTFEKGFRNLEFLIIERSGTISAVHFEQKVAPKLEKIVWISTFKIENLGIDKLPGLKEIELTGDCDLNRIKQSIKANPCHPNLTHRPSQDNAAATSTSAANK</sequence>
<dbReference type="Gene3D" id="3.80.10.10">
    <property type="entry name" value="Ribonuclease Inhibitor"/>
    <property type="match status" value="1"/>
</dbReference>
<feature type="compositionally biased region" description="Polar residues" evidence="3">
    <location>
        <begin position="199"/>
        <end position="208"/>
    </location>
</feature>
<evidence type="ECO:0000259" key="5">
    <source>
        <dbReference type="Pfam" id="PF23559"/>
    </source>
</evidence>
<dbReference type="Pfam" id="PF00931">
    <property type="entry name" value="NB-ARC"/>
    <property type="match status" value="1"/>
</dbReference>
<dbReference type="Gene3D" id="3.40.50.300">
    <property type="entry name" value="P-loop containing nucleotide triphosphate hydrolases"/>
    <property type="match status" value="1"/>
</dbReference>
<keyword evidence="8" id="KW-1185">Reference proteome</keyword>
<evidence type="ECO:0000313" key="7">
    <source>
        <dbReference type="EnsemblPlants" id="LPERR11G17780.1"/>
    </source>
</evidence>
<dbReference type="SUPFAM" id="SSF52540">
    <property type="entry name" value="P-loop containing nucleoside triphosphate hydrolases"/>
    <property type="match status" value="1"/>
</dbReference>
<feature type="domain" description="NB-ARC" evidence="4">
    <location>
        <begin position="152"/>
        <end position="268"/>
    </location>
</feature>
<evidence type="ECO:0000256" key="1">
    <source>
        <dbReference type="ARBA" id="ARBA00022737"/>
    </source>
</evidence>
<dbReference type="Pfam" id="PF23559">
    <property type="entry name" value="WHD_DRP"/>
    <property type="match status" value="1"/>
</dbReference>
<dbReference type="PANTHER" id="PTHR23155:SF1062">
    <property type="entry name" value="OS11G0579400 PROTEIN"/>
    <property type="match status" value="1"/>
</dbReference>
<dbReference type="SUPFAM" id="SSF52058">
    <property type="entry name" value="L domain-like"/>
    <property type="match status" value="1"/>
</dbReference>
<feature type="region of interest" description="Disordered" evidence="3">
    <location>
        <begin position="199"/>
        <end position="218"/>
    </location>
</feature>
<dbReference type="PANTHER" id="PTHR23155">
    <property type="entry name" value="DISEASE RESISTANCE PROTEIN RP"/>
    <property type="match status" value="1"/>
</dbReference>
<dbReference type="InterPro" id="IPR058922">
    <property type="entry name" value="WHD_DRP"/>
</dbReference>
<dbReference type="EnsemblPlants" id="LPERR11G17780.1">
    <property type="protein sequence ID" value="LPERR11G17780.1"/>
    <property type="gene ID" value="LPERR11G17780"/>
</dbReference>
<protein>
    <recommendedName>
        <fullName evidence="9">NB-ARC domain-containing protein</fullName>
    </recommendedName>
</protein>
<proteinExistence type="predicted"/>
<name>A0A0D9XUR7_9ORYZ</name>
<evidence type="ECO:0000259" key="4">
    <source>
        <dbReference type="Pfam" id="PF00931"/>
    </source>
</evidence>
<dbReference type="HOGENOM" id="CLU_000837_7_1_1"/>
<dbReference type="InterPro" id="IPR055414">
    <property type="entry name" value="LRR_R13L4/SHOC2-like"/>
</dbReference>
<accession>A0A0D9XUR7</accession>
<evidence type="ECO:0008006" key="9">
    <source>
        <dbReference type="Google" id="ProtNLM"/>
    </source>
</evidence>
<dbReference type="Gramene" id="LPERR11G17780.1">
    <property type="protein sequence ID" value="LPERR11G17780.1"/>
    <property type="gene ID" value="LPERR11G17780"/>
</dbReference>
<feature type="region of interest" description="Disordered" evidence="3">
    <location>
        <begin position="801"/>
        <end position="825"/>
    </location>
</feature>
<dbReference type="InterPro" id="IPR002182">
    <property type="entry name" value="NB-ARC"/>
</dbReference>
<dbReference type="AlphaFoldDB" id="A0A0D9XUR7"/>
<dbReference type="eggNOG" id="KOG4658">
    <property type="taxonomic scope" value="Eukaryota"/>
</dbReference>
<dbReference type="Proteomes" id="UP000032180">
    <property type="component" value="Chromosome 11"/>
</dbReference>
<feature type="domain" description="Disease resistance protein winged helix" evidence="5">
    <location>
        <begin position="309"/>
        <end position="376"/>
    </location>
</feature>
<feature type="compositionally biased region" description="Low complexity" evidence="3">
    <location>
        <begin position="1"/>
        <end position="13"/>
    </location>
</feature>
<keyword evidence="2" id="KW-0611">Plant defense</keyword>
<dbReference type="Pfam" id="PF23598">
    <property type="entry name" value="LRR_14"/>
    <property type="match status" value="1"/>
</dbReference>
<dbReference type="InterPro" id="IPR036388">
    <property type="entry name" value="WH-like_DNA-bd_sf"/>
</dbReference>
<dbReference type="InterPro" id="IPR032675">
    <property type="entry name" value="LRR_dom_sf"/>
</dbReference>
<reference evidence="7 8" key="1">
    <citation type="submission" date="2012-08" db="EMBL/GenBank/DDBJ databases">
        <title>Oryza genome evolution.</title>
        <authorList>
            <person name="Wing R.A."/>
        </authorList>
    </citation>
    <scope>NUCLEOTIDE SEQUENCE</scope>
</reference>
<evidence type="ECO:0000259" key="6">
    <source>
        <dbReference type="Pfam" id="PF23598"/>
    </source>
</evidence>
<dbReference type="STRING" id="77586.A0A0D9XUR7"/>
<dbReference type="Gene3D" id="1.10.10.10">
    <property type="entry name" value="Winged helix-like DNA-binding domain superfamily/Winged helix DNA-binding domain"/>
    <property type="match status" value="1"/>
</dbReference>
<organism evidence="7 8">
    <name type="scientific">Leersia perrieri</name>
    <dbReference type="NCBI Taxonomy" id="77586"/>
    <lineage>
        <taxon>Eukaryota</taxon>
        <taxon>Viridiplantae</taxon>
        <taxon>Streptophyta</taxon>
        <taxon>Embryophyta</taxon>
        <taxon>Tracheophyta</taxon>
        <taxon>Spermatophyta</taxon>
        <taxon>Magnoliopsida</taxon>
        <taxon>Liliopsida</taxon>
        <taxon>Poales</taxon>
        <taxon>Poaceae</taxon>
        <taxon>BOP clade</taxon>
        <taxon>Oryzoideae</taxon>
        <taxon>Oryzeae</taxon>
        <taxon>Oryzinae</taxon>
        <taxon>Leersia</taxon>
    </lineage>
</organism>
<evidence type="ECO:0000256" key="2">
    <source>
        <dbReference type="ARBA" id="ARBA00022821"/>
    </source>
</evidence>
<feature type="region of interest" description="Disordered" evidence="3">
    <location>
        <begin position="1"/>
        <end position="37"/>
    </location>
</feature>
<feature type="compositionally biased region" description="Low complexity" evidence="3">
    <location>
        <begin position="814"/>
        <end position="825"/>
    </location>
</feature>
<reference evidence="8" key="2">
    <citation type="submission" date="2013-12" db="EMBL/GenBank/DDBJ databases">
        <authorList>
            <person name="Yu Y."/>
            <person name="Lee S."/>
            <person name="de Baynast K."/>
            <person name="Wissotski M."/>
            <person name="Liu L."/>
            <person name="Talag J."/>
            <person name="Goicoechea J."/>
            <person name="Angelova A."/>
            <person name="Jetty R."/>
            <person name="Kudrna D."/>
            <person name="Golser W."/>
            <person name="Rivera L."/>
            <person name="Zhang J."/>
            <person name="Wing R."/>
        </authorList>
    </citation>
    <scope>NUCLEOTIDE SEQUENCE</scope>
</reference>
<keyword evidence="1" id="KW-0677">Repeat</keyword>
<evidence type="ECO:0000313" key="8">
    <source>
        <dbReference type="Proteomes" id="UP000032180"/>
    </source>
</evidence>
<dbReference type="InterPro" id="IPR027417">
    <property type="entry name" value="P-loop_NTPase"/>
</dbReference>